<dbReference type="EC" id="2.5.1.25" evidence="1"/>
<dbReference type="Proteomes" id="UP000004263">
    <property type="component" value="Unassembled WGS sequence"/>
</dbReference>
<dbReference type="Pfam" id="PF03942">
    <property type="entry name" value="DTW"/>
    <property type="match status" value="1"/>
</dbReference>
<dbReference type="AlphaFoldDB" id="Q1N5I6"/>
<comment type="caution">
    <text evidence="6">The sequence shown here is derived from an EMBL/GenBank/DDBJ whole genome shotgun (WGS) entry which is preliminary data.</text>
</comment>
<reference evidence="6 7" key="1">
    <citation type="submission" date="2006-03" db="EMBL/GenBank/DDBJ databases">
        <authorList>
            <person name="Pinhassi J."/>
            <person name="Pedros-Alio C."/>
            <person name="Ferriera S."/>
            <person name="Johnson J."/>
            <person name="Kravitz S."/>
            <person name="Halpern A."/>
            <person name="Remington K."/>
            <person name="Beeson K."/>
            <person name="Tran B."/>
            <person name="Rogers Y.-H."/>
            <person name="Friedman R."/>
            <person name="Venter J.C."/>
        </authorList>
    </citation>
    <scope>NUCLEOTIDE SEQUENCE [LARGE SCALE GENOMIC DNA]</scope>
    <source>
        <strain evidence="6 7">RED65</strain>
    </source>
</reference>
<dbReference type="HOGENOM" id="CLU_066458_1_0_6"/>
<evidence type="ECO:0000256" key="2">
    <source>
        <dbReference type="ARBA" id="ARBA00022679"/>
    </source>
</evidence>
<protein>
    <recommendedName>
        <fullName evidence="1">tRNA-uridine aminocarboxypropyltransferase</fullName>
        <ecNumber evidence="1">2.5.1.25</ecNumber>
    </recommendedName>
</protein>
<dbReference type="GO" id="GO:0008033">
    <property type="term" value="P:tRNA processing"/>
    <property type="evidence" value="ECO:0007669"/>
    <property type="project" value="UniProtKB-KW"/>
</dbReference>
<dbReference type="EMBL" id="AAQH01000001">
    <property type="protein sequence ID" value="EAT13956.1"/>
    <property type="molecule type" value="Genomic_DNA"/>
</dbReference>
<dbReference type="RefSeq" id="WP_007017374.1">
    <property type="nucleotide sequence ID" value="NZ_CH724113.1"/>
</dbReference>
<keyword evidence="7" id="KW-1185">Reference proteome</keyword>
<dbReference type="InterPro" id="IPR005636">
    <property type="entry name" value="DTW"/>
</dbReference>
<evidence type="ECO:0000313" key="6">
    <source>
        <dbReference type="EMBL" id="EAT13956.1"/>
    </source>
</evidence>
<dbReference type="STRING" id="207949.RED65_11199"/>
<proteinExistence type="predicted"/>
<dbReference type="GO" id="GO:0016432">
    <property type="term" value="F:tRNA-uridine aminocarboxypropyltransferase activity"/>
    <property type="evidence" value="ECO:0007669"/>
    <property type="project" value="UniProtKB-EC"/>
</dbReference>
<dbReference type="InterPro" id="IPR039262">
    <property type="entry name" value="DTWD2/TAPT"/>
</dbReference>
<accession>Q1N5I6</accession>
<keyword evidence="3" id="KW-0949">S-adenosyl-L-methionine</keyword>
<keyword evidence="2" id="KW-0808">Transferase</keyword>
<name>Q1N5I6_9GAMM</name>
<keyword evidence="4" id="KW-0819">tRNA processing</keyword>
<evidence type="ECO:0000313" key="7">
    <source>
        <dbReference type="Proteomes" id="UP000004263"/>
    </source>
</evidence>
<dbReference type="OrthoDB" id="370626at2"/>
<evidence type="ECO:0000259" key="5">
    <source>
        <dbReference type="SMART" id="SM01144"/>
    </source>
</evidence>
<evidence type="ECO:0000256" key="4">
    <source>
        <dbReference type="ARBA" id="ARBA00022694"/>
    </source>
</evidence>
<dbReference type="SMART" id="SM01144">
    <property type="entry name" value="DTW"/>
    <property type="match status" value="1"/>
</dbReference>
<dbReference type="PANTHER" id="PTHR21392">
    <property type="entry name" value="TRNA-URIDINE AMINOCARBOXYPROPYLTRANSFERASE 2"/>
    <property type="match status" value="1"/>
</dbReference>
<evidence type="ECO:0000256" key="1">
    <source>
        <dbReference type="ARBA" id="ARBA00012386"/>
    </source>
</evidence>
<gene>
    <name evidence="6" type="ORF">RED65_11199</name>
</gene>
<evidence type="ECO:0000256" key="3">
    <source>
        <dbReference type="ARBA" id="ARBA00022691"/>
    </source>
</evidence>
<sequence length="223" mass="25900">MAFQPASNGYSAKGGKIIRCTRCMMAADYCICGCAEPEYLQGEHEVSFCLLMHTDEQYKPTNTGRLIEDILPKHCYRFYWHRTEPDPEFIALIERPDIQPYIIFPGDRGGYDHRVVQKADFSVGIKPLFIILDGSWRQAGRMFRLSKYLQDLPVLPLQTQRNSQYQLRKAPDDFHLCTAEVAIELLKQHHQEAAGKKLDDYFKHFNHMYARSRREPVNTNGPE</sequence>
<organism evidence="6 7">
    <name type="scientific">Bermanella marisrubri</name>
    <dbReference type="NCBI Taxonomy" id="207949"/>
    <lineage>
        <taxon>Bacteria</taxon>
        <taxon>Pseudomonadati</taxon>
        <taxon>Pseudomonadota</taxon>
        <taxon>Gammaproteobacteria</taxon>
        <taxon>Oceanospirillales</taxon>
        <taxon>Oceanospirillaceae</taxon>
        <taxon>Bermanella</taxon>
    </lineage>
</organism>
<dbReference type="PANTHER" id="PTHR21392:SF1">
    <property type="entry name" value="TRNA-URIDINE AMINOCARBOXYPROPYLTRANSFERASE"/>
    <property type="match status" value="1"/>
</dbReference>
<feature type="domain" description="DTW" evidence="5">
    <location>
        <begin position="16"/>
        <end position="214"/>
    </location>
</feature>